<keyword evidence="3" id="KW-1003">Cell membrane</keyword>
<feature type="transmembrane region" description="Helical" evidence="7">
    <location>
        <begin position="145"/>
        <end position="167"/>
    </location>
</feature>
<feature type="transmembrane region" description="Helical" evidence="7">
    <location>
        <begin position="340"/>
        <end position="359"/>
    </location>
</feature>
<organism evidence="9 10">
    <name type="scientific">Devosia enhydra</name>
    <dbReference type="NCBI Taxonomy" id="665118"/>
    <lineage>
        <taxon>Bacteria</taxon>
        <taxon>Pseudomonadati</taxon>
        <taxon>Pseudomonadota</taxon>
        <taxon>Alphaproteobacteria</taxon>
        <taxon>Hyphomicrobiales</taxon>
        <taxon>Devosiaceae</taxon>
        <taxon>Devosia</taxon>
    </lineage>
</organism>
<evidence type="ECO:0000313" key="9">
    <source>
        <dbReference type="EMBL" id="SFZ81364.1"/>
    </source>
</evidence>
<feature type="transmembrane region" description="Helical" evidence="7">
    <location>
        <begin position="309"/>
        <end position="328"/>
    </location>
</feature>
<dbReference type="InterPro" id="IPR011701">
    <property type="entry name" value="MFS"/>
</dbReference>
<feature type="transmembrane region" description="Helical" evidence="7">
    <location>
        <begin position="365"/>
        <end position="390"/>
    </location>
</feature>
<dbReference type="Gene3D" id="1.20.1250.20">
    <property type="entry name" value="MFS general substrate transporter like domains"/>
    <property type="match status" value="1"/>
</dbReference>
<dbReference type="InterPro" id="IPR004638">
    <property type="entry name" value="EmrB-like"/>
</dbReference>
<feature type="transmembrane region" description="Helical" evidence="7">
    <location>
        <begin position="411"/>
        <end position="431"/>
    </location>
</feature>
<evidence type="ECO:0000256" key="6">
    <source>
        <dbReference type="ARBA" id="ARBA00023136"/>
    </source>
</evidence>
<dbReference type="EMBL" id="FPKU01000001">
    <property type="protein sequence ID" value="SFZ81364.1"/>
    <property type="molecule type" value="Genomic_DNA"/>
</dbReference>
<evidence type="ECO:0000256" key="5">
    <source>
        <dbReference type="ARBA" id="ARBA00022989"/>
    </source>
</evidence>
<feature type="transmembrane region" description="Helical" evidence="7">
    <location>
        <begin position="236"/>
        <end position="255"/>
    </location>
</feature>
<feature type="transmembrane region" description="Helical" evidence="7">
    <location>
        <begin position="276"/>
        <end position="297"/>
    </location>
</feature>
<dbReference type="GO" id="GO:0022857">
    <property type="term" value="F:transmembrane transporter activity"/>
    <property type="evidence" value="ECO:0007669"/>
    <property type="project" value="InterPro"/>
</dbReference>
<dbReference type="GO" id="GO:0005886">
    <property type="term" value="C:plasma membrane"/>
    <property type="evidence" value="ECO:0007669"/>
    <property type="project" value="UniProtKB-SubCell"/>
</dbReference>
<dbReference type="CDD" id="cd17502">
    <property type="entry name" value="MFS_Azr1_MDR_like"/>
    <property type="match status" value="1"/>
</dbReference>
<dbReference type="PANTHER" id="PTHR23501:SF197">
    <property type="entry name" value="COMD"/>
    <property type="match status" value="1"/>
</dbReference>
<sequence length="506" mass="52633">MSATAAAALPSSERPNAAALTVYGSVLVAMFLATLDMQIVVTALPTIAGELGNLHLFGWVGAAYMLSTAAVAPIYGKLGDMFGRKMVLIVSIALFLVGSLTCGLAWSMESLIAARVLQGLGGGGLMVTAFAVIGELFEPRLRAKYQGYSSAVFALSSVLGPVVGGTITESLGWRWVFLVNIPIGIAVLAVIVTAMKSRPAGARRKIDWLGGVVLAATTTAIVYWCDHVFSPEGPDLLTYVLPIIGALGIAAFIAIEKRAQEPIVPLHLFGNRTINLALILQVVAGMTTLGMFFYLALYIQTVTGLSPTIVGMLFMPSSIGAMLTSMMAGHLISRTGRYKFLPIAGNALGAVATLTFTLIDASTPLWFTALLMAFFGISLGLSMQVLLVAVQHAAPRQDIGAATGLMTQSRTIGSSLGLAINGAVVAMALAIQTRQLTPEASAALGDGLSGLSPHGVAELPAGLAADVLGHYSAAFDVMFIFVTVIYAAGAIVAMFMPNIVIPKRAA</sequence>
<dbReference type="NCBIfam" id="TIGR00711">
    <property type="entry name" value="efflux_EmrB"/>
    <property type="match status" value="1"/>
</dbReference>
<evidence type="ECO:0000256" key="3">
    <source>
        <dbReference type="ARBA" id="ARBA00022475"/>
    </source>
</evidence>
<dbReference type="OrthoDB" id="9812221at2"/>
<keyword evidence="10" id="KW-1185">Reference proteome</keyword>
<reference evidence="9 10" key="1">
    <citation type="submission" date="2016-11" db="EMBL/GenBank/DDBJ databases">
        <authorList>
            <person name="Jaros S."/>
            <person name="Januszkiewicz K."/>
            <person name="Wedrychowicz H."/>
        </authorList>
    </citation>
    <scope>NUCLEOTIDE SEQUENCE [LARGE SCALE GENOMIC DNA]</scope>
    <source>
        <strain evidence="9 10">ATCC 23634</strain>
    </source>
</reference>
<dbReference type="Proteomes" id="UP000183447">
    <property type="component" value="Unassembled WGS sequence"/>
</dbReference>
<dbReference type="RefSeq" id="WP_072338780.1">
    <property type="nucleotide sequence ID" value="NZ_FPKU01000001.1"/>
</dbReference>
<dbReference type="PANTHER" id="PTHR23501">
    <property type="entry name" value="MAJOR FACILITATOR SUPERFAMILY"/>
    <property type="match status" value="1"/>
</dbReference>
<evidence type="ECO:0000256" key="2">
    <source>
        <dbReference type="ARBA" id="ARBA00022448"/>
    </source>
</evidence>
<dbReference type="STRING" id="665118.SAMN02983003_0457"/>
<keyword evidence="2" id="KW-0813">Transport</keyword>
<evidence type="ECO:0000256" key="1">
    <source>
        <dbReference type="ARBA" id="ARBA00004651"/>
    </source>
</evidence>
<keyword evidence="5 7" id="KW-1133">Transmembrane helix</keyword>
<dbReference type="FunFam" id="1.20.1720.10:FF:000004">
    <property type="entry name" value="EmrB/QacA family drug resistance transporter"/>
    <property type="match status" value="1"/>
</dbReference>
<dbReference type="PRINTS" id="PR01036">
    <property type="entry name" value="TCRTETB"/>
</dbReference>
<feature type="transmembrane region" description="Helical" evidence="7">
    <location>
        <begin position="206"/>
        <end position="224"/>
    </location>
</feature>
<feature type="transmembrane region" description="Helical" evidence="7">
    <location>
        <begin position="56"/>
        <end position="75"/>
    </location>
</feature>
<protein>
    <submittedName>
        <fullName evidence="9">Drug resistance transporter, EmrB/QacA subfamily</fullName>
    </submittedName>
</protein>
<keyword evidence="4 7" id="KW-0812">Transmembrane</keyword>
<dbReference type="AlphaFoldDB" id="A0A1K2HT81"/>
<feature type="transmembrane region" description="Helical" evidence="7">
    <location>
        <begin position="112"/>
        <end position="133"/>
    </location>
</feature>
<keyword evidence="6 7" id="KW-0472">Membrane</keyword>
<name>A0A1K2HT81_9HYPH</name>
<comment type="subcellular location">
    <subcellularLocation>
        <location evidence="1">Cell membrane</location>
        <topology evidence="1">Multi-pass membrane protein</topology>
    </subcellularLocation>
</comment>
<dbReference type="PROSITE" id="PS50850">
    <property type="entry name" value="MFS"/>
    <property type="match status" value="1"/>
</dbReference>
<feature type="transmembrane region" description="Helical" evidence="7">
    <location>
        <begin position="173"/>
        <end position="194"/>
    </location>
</feature>
<feature type="transmembrane region" description="Helical" evidence="7">
    <location>
        <begin position="477"/>
        <end position="501"/>
    </location>
</feature>
<dbReference type="Gene3D" id="1.20.1720.10">
    <property type="entry name" value="Multidrug resistance protein D"/>
    <property type="match status" value="1"/>
</dbReference>
<evidence type="ECO:0000256" key="4">
    <source>
        <dbReference type="ARBA" id="ARBA00022692"/>
    </source>
</evidence>
<feature type="transmembrane region" description="Helical" evidence="7">
    <location>
        <begin position="20"/>
        <end position="44"/>
    </location>
</feature>
<evidence type="ECO:0000259" key="8">
    <source>
        <dbReference type="PROSITE" id="PS50850"/>
    </source>
</evidence>
<dbReference type="SUPFAM" id="SSF103473">
    <property type="entry name" value="MFS general substrate transporter"/>
    <property type="match status" value="1"/>
</dbReference>
<feature type="domain" description="Major facilitator superfamily (MFS) profile" evidence="8">
    <location>
        <begin position="22"/>
        <end position="501"/>
    </location>
</feature>
<evidence type="ECO:0000256" key="7">
    <source>
        <dbReference type="SAM" id="Phobius"/>
    </source>
</evidence>
<dbReference type="InterPro" id="IPR020846">
    <property type="entry name" value="MFS_dom"/>
</dbReference>
<evidence type="ECO:0000313" key="10">
    <source>
        <dbReference type="Proteomes" id="UP000183447"/>
    </source>
</evidence>
<proteinExistence type="predicted"/>
<dbReference type="Pfam" id="PF07690">
    <property type="entry name" value="MFS_1"/>
    <property type="match status" value="1"/>
</dbReference>
<accession>A0A1K2HT81</accession>
<gene>
    <name evidence="9" type="ORF">SAMN02983003_0457</name>
</gene>
<feature type="transmembrane region" description="Helical" evidence="7">
    <location>
        <begin position="87"/>
        <end position="106"/>
    </location>
</feature>
<dbReference type="InterPro" id="IPR036259">
    <property type="entry name" value="MFS_trans_sf"/>
</dbReference>